<dbReference type="PROSITE" id="PS50088">
    <property type="entry name" value="ANK_REPEAT"/>
    <property type="match status" value="2"/>
</dbReference>
<accession>A0A9P8L7X9</accession>
<evidence type="ECO:0000313" key="4">
    <source>
        <dbReference type="EMBL" id="KAH0555920.1"/>
    </source>
</evidence>
<reference evidence="4" key="1">
    <citation type="submission" date="2021-03" db="EMBL/GenBank/DDBJ databases">
        <title>Comparative genomics and phylogenomic investigation of the class Geoglossomycetes provide insights into ecological specialization and systematics.</title>
        <authorList>
            <person name="Melie T."/>
            <person name="Pirro S."/>
            <person name="Miller A.N."/>
            <person name="Quandt A."/>
        </authorList>
    </citation>
    <scope>NUCLEOTIDE SEQUENCE</scope>
    <source>
        <strain evidence="4">CAQ_001_2017</strain>
    </source>
</reference>
<protein>
    <recommendedName>
        <fullName evidence="6">Ankyrin repeat protein</fullName>
    </recommendedName>
</protein>
<dbReference type="InterPro" id="IPR002110">
    <property type="entry name" value="Ankyrin_rpt"/>
</dbReference>
<dbReference type="SMART" id="SM00248">
    <property type="entry name" value="ANK"/>
    <property type="match status" value="4"/>
</dbReference>
<keyword evidence="5" id="KW-1185">Reference proteome</keyword>
<dbReference type="InterPro" id="IPR036770">
    <property type="entry name" value="Ankyrin_rpt-contain_sf"/>
</dbReference>
<evidence type="ECO:0000256" key="1">
    <source>
        <dbReference type="ARBA" id="ARBA00022737"/>
    </source>
</evidence>
<dbReference type="Pfam" id="PF12796">
    <property type="entry name" value="Ank_2"/>
    <property type="match status" value="1"/>
</dbReference>
<dbReference type="SUPFAM" id="SSF48403">
    <property type="entry name" value="Ankyrin repeat"/>
    <property type="match status" value="1"/>
</dbReference>
<dbReference type="Proteomes" id="UP000750711">
    <property type="component" value="Unassembled WGS sequence"/>
</dbReference>
<keyword evidence="1" id="KW-0677">Repeat</keyword>
<dbReference type="PROSITE" id="PS50297">
    <property type="entry name" value="ANK_REP_REGION"/>
    <property type="match status" value="2"/>
</dbReference>
<dbReference type="EMBL" id="JAGHQM010001299">
    <property type="protein sequence ID" value="KAH0555920.1"/>
    <property type="molecule type" value="Genomic_DNA"/>
</dbReference>
<evidence type="ECO:0000313" key="5">
    <source>
        <dbReference type="Proteomes" id="UP000750711"/>
    </source>
</evidence>
<dbReference type="Pfam" id="PF00023">
    <property type="entry name" value="Ank"/>
    <property type="match status" value="1"/>
</dbReference>
<dbReference type="AlphaFoldDB" id="A0A9P8L7X9"/>
<name>A0A9P8L7X9_9PEZI</name>
<dbReference type="PANTHER" id="PTHR24189">
    <property type="entry name" value="MYOTROPHIN"/>
    <property type="match status" value="1"/>
</dbReference>
<organism evidence="4 5">
    <name type="scientific">Trichoglossum hirsutum</name>
    <dbReference type="NCBI Taxonomy" id="265104"/>
    <lineage>
        <taxon>Eukaryota</taxon>
        <taxon>Fungi</taxon>
        <taxon>Dikarya</taxon>
        <taxon>Ascomycota</taxon>
        <taxon>Pezizomycotina</taxon>
        <taxon>Geoglossomycetes</taxon>
        <taxon>Geoglossales</taxon>
        <taxon>Geoglossaceae</taxon>
        <taxon>Trichoglossum</taxon>
    </lineage>
</organism>
<proteinExistence type="predicted"/>
<dbReference type="InterPro" id="IPR050745">
    <property type="entry name" value="Multifunctional_regulatory"/>
</dbReference>
<gene>
    <name evidence="4" type="ORF">GP486_006133</name>
</gene>
<sequence length="290" mass="31466">MEHYTTDGLLGAAEEACRAGRPREAQSLLDQWWDSSPRAASQDVVILYTIDDPHTIRQLKLENAAREGYSFLVSFLLGQGAEITNSVLAAARNSNSTEVFQAFLDHGWDINELYWGTTSLSGVLKSDKLVDWHLEHGADPNLHLGRGGTPLERAAVEGSVHAVKSLMSHGARLEGSDALIAAAASMNENPEPIKIMAHLLDSGVDINRLQNVRDPDAATPLTGTALHQAVERGDAERVRFLLQRGANRDVKGFQGLTALEAAEAMRLNQMADVLRSERPDVIGNTVSLSS</sequence>
<comment type="caution">
    <text evidence="4">The sequence shown here is derived from an EMBL/GenBank/DDBJ whole genome shotgun (WGS) entry which is preliminary data.</text>
</comment>
<evidence type="ECO:0000256" key="2">
    <source>
        <dbReference type="ARBA" id="ARBA00023043"/>
    </source>
</evidence>
<evidence type="ECO:0008006" key="6">
    <source>
        <dbReference type="Google" id="ProtNLM"/>
    </source>
</evidence>
<feature type="repeat" description="ANK" evidence="3">
    <location>
        <begin position="146"/>
        <end position="178"/>
    </location>
</feature>
<keyword evidence="2 3" id="KW-0040">ANK repeat</keyword>
<dbReference type="Gene3D" id="1.25.40.20">
    <property type="entry name" value="Ankyrin repeat-containing domain"/>
    <property type="match status" value="1"/>
</dbReference>
<feature type="repeat" description="ANK" evidence="3">
    <location>
        <begin position="221"/>
        <end position="253"/>
    </location>
</feature>
<evidence type="ECO:0000256" key="3">
    <source>
        <dbReference type="PROSITE-ProRule" id="PRU00023"/>
    </source>
</evidence>
<dbReference type="PANTHER" id="PTHR24189:SF50">
    <property type="entry name" value="ANKYRIN REPEAT AND SOCS BOX PROTEIN 2"/>
    <property type="match status" value="1"/>
</dbReference>